<name>A0ABS9CJK4_9FIRM</name>
<dbReference type="Pfam" id="PF06245">
    <property type="entry name" value="DUF1015"/>
    <property type="match status" value="1"/>
</dbReference>
<dbReference type="Proteomes" id="UP001299220">
    <property type="component" value="Unassembled WGS sequence"/>
</dbReference>
<keyword evidence="2" id="KW-1185">Reference proteome</keyword>
<protein>
    <submittedName>
        <fullName evidence="1">DUF1015 family protein</fullName>
    </submittedName>
</protein>
<comment type="caution">
    <text evidence="1">The sequence shown here is derived from an EMBL/GenBank/DDBJ whole genome shotgun (WGS) entry which is preliminary data.</text>
</comment>
<dbReference type="PANTHER" id="PTHR36454:SF1">
    <property type="entry name" value="DUF1015 DOMAIN-CONTAINING PROTEIN"/>
    <property type="match status" value="1"/>
</dbReference>
<reference evidence="1 2" key="1">
    <citation type="submission" date="2020-12" db="EMBL/GenBank/DDBJ databases">
        <title>Whole genome sequences of gut porcine anaerobes.</title>
        <authorList>
            <person name="Kubasova T."/>
            <person name="Jahodarova E."/>
            <person name="Rychlik I."/>
        </authorList>
    </citation>
    <scope>NUCLEOTIDE SEQUENCE [LARGE SCALE GENOMIC DNA]</scope>
    <source>
        <strain evidence="1 2">An867</strain>
    </source>
</reference>
<evidence type="ECO:0000313" key="1">
    <source>
        <dbReference type="EMBL" id="MCF2651320.1"/>
    </source>
</evidence>
<dbReference type="RefSeq" id="WP_268824532.1">
    <property type="nucleotide sequence ID" value="NZ_JAFBIT010000001.1"/>
</dbReference>
<organism evidence="1 2">
    <name type="scientific">Anaeromassilibacillus senegalensis</name>
    <dbReference type="NCBI Taxonomy" id="1673717"/>
    <lineage>
        <taxon>Bacteria</taxon>
        <taxon>Bacillati</taxon>
        <taxon>Bacillota</taxon>
        <taxon>Clostridia</taxon>
        <taxon>Eubacteriales</taxon>
        <taxon>Acutalibacteraceae</taxon>
        <taxon>Anaeromassilibacillus</taxon>
    </lineage>
</organism>
<proteinExistence type="predicted"/>
<dbReference type="EMBL" id="JAFBIT010000001">
    <property type="protein sequence ID" value="MCF2651320.1"/>
    <property type="molecule type" value="Genomic_DNA"/>
</dbReference>
<sequence length="143" mass="15991">MADIRAFRAMRYTKSAGEAKELTCPPYDLISEAERAAFLERNPHNVIRLELPRGEEPYKTAGKTLHTWLSDGTLRCNKDAGLYIYEEEFKTDVDHGEVRSLKGIVCLVRVEDFSAGVVLPHEEAPSNVAQKVIETAKANGEID</sequence>
<gene>
    <name evidence="1" type="ORF">JQM67_01670</name>
</gene>
<dbReference type="PANTHER" id="PTHR36454">
    <property type="entry name" value="LMO2823 PROTEIN"/>
    <property type="match status" value="1"/>
</dbReference>
<accession>A0ABS9CJK4</accession>
<dbReference type="InterPro" id="IPR008323">
    <property type="entry name" value="UCP033563"/>
</dbReference>
<evidence type="ECO:0000313" key="2">
    <source>
        <dbReference type="Proteomes" id="UP001299220"/>
    </source>
</evidence>